<dbReference type="GO" id="GO:0015421">
    <property type="term" value="F:ABC-type oligopeptide transporter activity"/>
    <property type="evidence" value="ECO:0007669"/>
    <property type="project" value="TreeGrafter"/>
</dbReference>
<dbReference type="EMBL" id="CP006911">
    <property type="protein sequence ID" value="ALE02349.1"/>
    <property type="molecule type" value="Genomic_DNA"/>
</dbReference>
<keyword evidence="6 7" id="KW-0472">Membrane</keyword>
<evidence type="ECO:0000259" key="9">
    <source>
        <dbReference type="PROSITE" id="PS50929"/>
    </source>
</evidence>
<feature type="transmembrane region" description="Helical" evidence="7">
    <location>
        <begin position="255"/>
        <end position="274"/>
    </location>
</feature>
<dbReference type="NCBIfam" id="TIGR02204">
    <property type="entry name" value="MsbA_rel"/>
    <property type="match status" value="1"/>
</dbReference>
<dbReference type="Gene3D" id="3.40.50.300">
    <property type="entry name" value="P-loop containing nucleotide triphosphate hydrolases"/>
    <property type="match status" value="1"/>
</dbReference>
<dbReference type="GO" id="GO:0005886">
    <property type="term" value="C:plasma membrane"/>
    <property type="evidence" value="ECO:0007669"/>
    <property type="project" value="UniProtKB-SubCell"/>
</dbReference>
<dbReference type="PROSITE" id="PS00211">
    <property type="entry name" value="ABC_TRANSPORTER_1"/>
    <property type="match status" value="1"/>
</dbReference>
<feature type="transmembrane region" description="Helical" evidence="7">
    <location>
        <begin position="143"/>
        <end position="166"/>
    </location>
</feature>
<evidence type="ECO:0000256" key="2">
    <source>
        <dbReference type="ARBA" id="ARBA00022692"/>
    </source>
</evidence>
<feature type="transmembrane region" description="Helical" evidence="7">
    <location>
        <begin position="172"/>
        <end position="191"/>
    </location>
</feature>
<gene>
    <name evidence="10" type="ORF">W908_07350</name>
</gene>
<dbReference type="AlphaFoldDB" id="A0A0M4M112"/>
<evidence type="ECO:0000313" key="10">
    <source>
        <dbReference type="EMBL" id="ALE02349.1"/>
    </source>
</evidence>
<organism evidence="10 11">
    <name type="scientific">Candidatus Pseudothioglobus singularis PS1</name>
    <dbReference type="NCBI Taxonomy" id="1125411"/>
    <lineage>
        <taxon>Bacteria</taxon>
        <taxon>Pseudomonadati</taxon>
        <taxon>Pseudomonadota</taxon>
        <taxon>Gammaproteobacteria</taxon>
        <taxon>Candidatus Pseudothioglobaceae</taxon>
        <taxon>Candidatus Pseudothioglobus</taxon>
    </lineage>
</organism>
<dbReference type="OrthoDB" id="9806127at2"/>
<dbReference type="PROSITE" id="PS50893">
    <property type="entry name" value="ABC_TRANSPORTER_2"/>
    <property type="match status" value="1"/>
</dbReference>
<sequence length="589" mass="65181">MGLTAKKIENSDQTQKQDLRILLQLSSFIKPYKKIAFVAFIALIITSLSFLLLGQGIKLFIDEGIYNLSRNELFVILLVLMTLVIGTFIRFYFISWIGERISNDVRLAVFNHLLTLHPHYFEVNRSGEINARLTTDTTLLQSIFGFSISMALSSVLLFIGGLIMMIITNIKLALIVLISVPVILLPMAIYGRRLRTLSRKSQDTVADIGTYAGEIVQNIKIVQSFTREPEESYAFSVEVEKAFSAAKRRILQSSLLIAAAMIIVFTGLGAMIWFGAKDVANGEISAGELASFVFYAIMVARSVAVISEIYGQLQRAAGATERLLELLSEKPQITPPAQPKKLEKGTLSLSFNNVSFSYPSRPKEVALNQLNFKVNKGETVAIVGLSGAGKTTIFELLQRFYDPSQGSIDVGDIDLINLDPINLRMNIGVVPQQPTLFSADVTHNISYGNPSASKNQIKQAAKEAFALNFIEQLPEGFNSYLGEQGVRLSGGQRQRIAIARAMLKDPSILLLDEATSALDADSEQKVQHALKKLMEGRTTLIIAHRLATIMHADRILLIDQGQLIAEGNHQQLLTSSDLYKRLCELQFNH</sequence>
<dbReference type="InterPro" id="IPR003593">
    <property type="entry name" value="AAA+_ATPase"/>
</dbReference>
<dbReference type="GO" id="GO:0016887">
    <property type="term" value="F:ATP hydrolysis activity"/>
    <property type="evidence" value="ECO:0007669"/>
    <property type="project" value="InterPro"/>
</dbReference>
<dbReference type="KEGG" id="tsn:W908_07350"/>
<dbReference type="InterPro" id="IPR036640">
    <property type="entry name" value="ABC1_TM_sf"/>
</dbReference>
<dbReference type="InterPro" id="IPR027417">
    <property type="entry name" value="P-loop_NTPase"/>
</dbReference>
<dbReference type="Gene3D" id="1.20.1560.10">
    <property type="entry name" value="ABC transporter type 1, transmembrane domain"/>
    <property type="match status" value="1"/>
</dbReference>
<dbReference type="SUPFAM" id="SSF52540">
    <property type="entry name" value="P-loop containing nucleoside triphosphate hydrolases"/>
    <property type="match status" value="1"/>
</dbReference>
<dbReference type="InterPro" id="IPR011527">
    <property type="entry name" value="ABC1_TM_dom"/>
</dbReference>
<dbReference type="InterPro" id="IPR017871">
    <property type="entry name" value="ABC_transporter-like_CS"/>
</dbReference>
<feature type="transmembrane region" description="Helical" evidence="7">
    <location>
        <begin position="286"/>
        <end position="306"/>
    </location>
</feature>
<reference evidence="10 11" key="1">
    <citation type="journal article" date="2015" name="Genome Announc.">
        <title>Genome Sequence of 'Candidatus Thioglobus singularis' Strain PS1, a Mixotroph from the SUP05 Clade of Marine Gammaproteobacteria.</title>
        <authorList>
            <person name="Marshall K.T."/>
            <person name="Morris R.M."/>
        </authorList>
    </citation>
    <scope>NUCLEOTIDE SEQUENCE [LARGE SCALE GENOMIC DNA]</scope>
    <source>
        <strain evidence="10 11">PS1</strain>
    </source>
</reference>
<evidence type="ECO:0000259" key="8">
    <source>
        <dbReference type="PROSITE" id="PS50893"/>
    </source>
</evidence>
<keyword evidence="11" id="KW-1185">Reference proteome</keyword>
<dbReference type="CDD" id="cd18575">
    <property type="entry name" value="ABC_6TM_bac_exporter_ABCB8_10_like"/>
    <property type="match status" value="1"/>
</dbReference>
<dbReference type="PANTHER" id="PTHR43394">
    <property type="entry name" value="ATP-DEPENDENT PERMEASE MDL1, MITOCHONDRIAL"/>
    <property type="match status" value="1"/>
</dbReference>
<feature type="transmembrane region" description="Helical" evidence="7">
    <location>
        <begin position="73"/>
        <end position="93"/>
    </location>
</feature>
<keyword evidence="5 7" id="KW-1133">Transmembrane helix</keyword>
<dbReference type="SUPFAM" id="SSF90123">
    <property type="entry name" value="ABC transporter transmembrane region"/>
    <property type="match status" value="1"/>
</dbReference>
<comment type="subcellular location">
    <subcellularLocation>
        <location evidence="1">Cell membrane</location>
        <topology evidence="1">Multi-pass membrane protein</topology>
    </subcellularLocation>
</comment>
<dbReference type="FunFam" id="3.40.50.300:FF:000218">
    <property type="entry name" value="Multidrug ABC transporter ATP-binding protein"/>
    <property type="match status" value="1"/>
</dbReference>
<dbReference type="GO" id="GO:0005524">
    <property type="term" value="F:ATP binding"/>
    <property type="evidence" value="ECO:0007669"/>
    <property type="project" value="UniProtKB-KW"/>
</dbReference>
<dbReference type="InterPro" id="IPR039421">
    <property type="entry name" value="Type_1_exporter"/>
</dbReference>
<feature type="transmembrane region" description="Helical" evidence="7">
    <location>
        <begin position="35"/>
        <end position="53"/>
    </location>
</feature>
<feature type="domain" description="ABC transmembrane type-1" evidence="9">
    <location>
        <begin position="37"/>
        <end position="315"/>
    </location>
</feature>
<keyword evidence="3" id="KW-0547">Nucleotide-binding</keyword>
<dbReference type="STRING" id="1125411.W908_07350"/>
<dbReference type="InterPro" id="IPR011918">
    <property type="entry name" value="ABC_MsbA_ATP-bd"/>
</dbReference>
<dbReference type="InterPro" id="IPR003439">
    <property type="entry name" value="ABC_transporter-like_ATP-bd"/>
</dbReference>
<evidence type="ECO:0000313" key="11">
    <source>
        <dbReference type="Proteomes" id="UP000068905"/>
    </source>
</evidence>
<accession>A0A0M4M112</accession>
<name>A0A0M4M112_9GAMM</name>
<protein>
    <submittedName>
        <fullName evidence="10">ABC transporter ATP-binding protein</fullName>
    </submittedName>
</protein>
<feature type="domain" description="ABC transporter" evidence="8">
    <location>
        <begin position="349"/>
        <end position="585"/>
    </location>
</feature>
<dbReference type="RefSeq" id="WP_053820560.1">
    <property type="nucleotide sequence ID" value="NZ_CP006911.1"/>
</dbReference>
<evidence type="ECO:0000256" key="6">
    <source>
        <dbReference type="ARBA" id="ARBA00023136"/>
    </source>
</evidence>
<dbReference type="SMART" id="SM00382">
    <property type="entry name" value="AAA"/>
    <property type="match status" value="1"/>
</dbReference>
<evidence type="ECO:0000256" key="7">
    <source>
        <dbReference type="SAM" id="Phobius"/>
    </source>
</evidence>
<dbReference type="Pfam" id="PF00664">
    <property type="entry name" value="ABC_membrane"/>
    <property type="match status" value="1"/>
</dbReference>
<keyword evidence="4 10" id="KW-0067">ATP-binding</keyword>
<keyword evidence="2 7" id="KW-0812">Transmembrane</keyword>
<dbReference type="Proteomes" id="UP000068905">
    <property type="component" value="Chromosome"/>
</dbReference>
<evidence type="ECO:0000256" key="4">
    <source>
        <dbReference type="ARBA" id="ARBA00022840"/>
    </source>
</evidence>
<dbReference type="Pfam" id="PF00005">
    <property type="entry name" value="ABC_tran"/>
    <property type="match status" value="1"/>
</dbReference>
<proteinExistence type="predicted"/>
<dbReference type="PROSITE" id="PS50929">
    <property type="entry name" value="ABC_TM1F"/>
    <property type="match status" value="1"/>
</dbReference>
<dbReference type="PANTHER" id="PTHR43394:SF1">
    <property type="entry name" value="ATP-BINDING CASSETTE SUB-FAMILY B MEMBER 10, MITOCHONDRIAL"/>
    <property type="match status" value="1"/>
</dbReference>
<evidence type="ECO:0000256" key="3">
    <source>
        <dbReference type="ARBA" id="ARBA00022741"/>
    </source>
</evidence>
<evidence type="ECO:0000256" key="5">
    <source>
        <dbReference type="ARBA" id="ARBA00022989"/>
    </source>
</evidence>
<evidence type="ECO:0000256" key="1">
    <source>
        <dbReference type="ARBA" id="ARBA00004651"/>
    </source>
</evidence>